<dbReference type="GO" id="GO:0001227">
    <property type="term" value="F:DNA-binding transcription repressor activity, RNA polymerase II-specific"/>
    <property type="evidence" value="ECO:0007669"/>
    <property type="project" value="TreeGrafter"/>
</dbReference>
<dbReference type="Pfam" id="PF00319">
    <property type="entry name" value="SRF-TF"/>
    <property type="match status" value="1"/>
</dbReference>
<feature type="region of interest" description="Disordered" evidence="14">
    <location>
        <begin position="547"/>
        <end position="576"/>
    </location>
</feature>
<feature type="domain" description="C3H1-type" evidence="16">
    <location>
        <begin position="131"/>
        <end position="158"/>
    </location>
</feature>
<evidence type="ECO:0000256" key="8">
    <source>
        <dbReference type="ARBA" id="ARBA00023015"/>
    </source>
</evidence>
<evidence type="ECO:0000256" key="3">
    <source>
        <dbReference type="ARBA" id="ARBA00022414"/>
    </source>
</evidence>
<dbReference type="InterPro" id="IPR002100">
    <property type="entry name" value="TF_MADSbox"/>
</dbReference>
<keyword evidence="13" id="KW-0175">Coiled coil</keyword>
<dbReference type="GO" id="GO:0005634">
    <property type="term" value="C:nucleus"/>
    <property type="evidence" value="ECO:0007669"/>
    <property type="project" value="UniProtKB-SubCell"/>
</dbReference>
<dbReference type="SMART" id="SM00432">
    <property type="entry name" value="MADS"/>
    <property type="match status" value="1"/>
</dbReference>
<evidence type="ECO:0000256" key="5">
    <source>
        <dbReference type="ARBA" id="ARBA00022723"/>
    </source>
</evidence>
<dbReference type="CDD" id="cd20384">
    <property type="entry name" value="Tudor_ZGPAT"/>
    <property type="match status" value="1"/>
</dbReference>
<gene>
    <name evidence="18" type="ORF">CLUMA_CG014878</name>
</gene>
<dbReference type="Pfam" id="PF12347">
    <property type="entry name" value="HJURP_C"/>
    <property type="match status" value="1"/>
</dbReference>
<reference evidence="18 19" key="1">
    <citation type="submission" date="2015-04" db="EMBL/GenBank/DDBJ databases">
        <authorList>
            <person name="Syromyatnikov M.Y."/>
            <person name="Popov V.N."/>
        </authorList>
    </citation>
    <scope>NUCLEOTIDE SEQUENCE [LARGE SCALE GENOMIC DNA]</scope>
</reference>
<name>A0A1J1IN47_9DIPT</name>
<evidence type="ECO:0000256" key="4">
    <source>
        <dbReference type="ARBA" id="ARBA00022491"/>
    </source>
</evidence>
<dbReference type="Pfam" id="PF01585">
    <property type="entry name" value="G-patch"/>
    <property type="match status" value="1"/>
</dbReference>
<accession>A0A1J1IN47</accession>
<evidence type="ECO:0000256" key="6">
    <source>
        <dbReference type="ARBA" id="ARBA00022771"/>
    </source>
</evidence>
<dbReference type="OrthoDB" id="1898716at2759"/>
<dbReference type="PROSITE" id="PS50066">
    <property type="entry name" value="MADS_BOX_2"/>
    <property type="match status" value="1"/>
</dbReference>
<comment type="function">
    <text evidence="1">Transcription repressor.</text>
</comment>
<evidence type="ECO:0000256" key="1">
    <source>
        <dbReference type="ARBA" id="ARBA00004062"/>
    </source>
</evidence>
<keyword evidence="19" id="KW-1185">Reference proteome</keyword>
<dbReference type="InterPro" id="IPR000467">
    <property type="entry name" value="G_patch_dom"/>
</dbReference>
<feature type="compositionally biased region" description="Acidic residues" evidence="14">
    <location>
        <begin position="230"/>
        <end position="244"/>
    </location>
</feature>
<sequence>MSNLNETTKQDSCMISAYKHQLSQIKEALKKCENEEDLINLQSLQNDLTELIQLACLEEESQESLSSEETSDINLDDFKNTFQSLINEKCRAPFKLKGQNENYYNAFIADVKNKTSEGDVIVQVFFLNPMEDKMKACDYFFSNTCTFEDNCRYSHGTLLPYSDLKPYHSSNYSLLKKGCHALIKTEAGLWKPGIIMECNEDSRTCRVKMQNGGKVVENCSYSDILPPLDNDSDSSDLSSDDSDEESGKFQSSSVFIIEDNFGEWEKYTIGFGTKMLAKLGFINGQGLGKNSDGITQPVSAKMYIPGKSLDFNMEHNENKGQKTVEEKLRRQSLKHQKRNERIQNRGNDVFDFINTIGSINSPTPGNSKKEGFEVKTQSAAQLNIKNFKIEEEIKKVIKSLSQLKESLNRHKGDSIASKNIQKQITSKQNEIRDLERQLSDVNKEQIQHKDFCDLGNNGIDFIFHFQALVLSKSSVMMKLIPYDVLRVTFNKRKFGVMKKAYELSVLCDCEIALIIFSSSNKLYQYASTDMDKVLLKYTEYNEPHESLTNKNIIEKENKNGQMSPESPEPDDSYTLTPRTEAKYNKIDEDFQMMMQRNQQLTSNRMGGGGSYTLPVSVPVGSYSDANMLQASPQMAHQNISPRPSSSETDSVYPSGGMLEMSNGYPSSPLGPSPSPSPVLGGHHNNKSHHIVHKQHSPVGPSRSTNLRVVIPTPTTSNMNSDDLSYAEHNRQSSSTLNTPVVALQTPIPGLNNYPVSTFGAQDFSMSSSDLNMITSWNSSHQNLGTLQHTRYGIPHLAVSNSTPPPSSSSPAPVKIKAEPISPPRDQLLSQHQQQTIVTSLGGGTSSVIGGVSHSSASSLGSNLNHSHMMNSRPSSTGGHLTPTPGSSTNPTSPGDMRHSQSIGLSHLPDYDSPNAPHTKRPRISEGWST</sequence>
<evidence type="ECO:0000256" key="13">
    <source>
        <dbReference type="SAM" id="Coils"/>
    </source>
</evidence>
<evidence type="ECO:0000256" key="9">
    <source>
        <dbReference type="ARBA" id="ARBA00023125"/>
    </source>
</evidence>
<feature type="region of interest" description="Disordered" evidence="14">
    <location>
        <begin position="633"/>
        <end position="705"/>
    </location>
</feature>
<keyword evidence="6 12" id="KW-0863">Zinc-finger</keyword>
<feature type="compositionally biased region" description="Low complexity" evidence="14">
    <location>
        <begin position="848"/>
        <end position="867"/>
    </location>
</feature>
<dbReference type="PANTHER" id="PTHR46297:SF1">
    <property type="entry name" value="ZINC FINGER CCCH-TYPE WITH G PATCH DOMAIN-CONTAINING PROTEIN"/>
    <property type="match status" value="1"/>
</dbReference>
<evidence type="ECO:0000259" key="16">
    <source>
        <dbReference type="PROSITE" id="PS50103"/>
    </source>
</evidence>
<organism evidence="18 19">
    <name type="scientific">Clunio marinus</name>
    <dbReference type="NCBI Taxonomy" id="568069"/>
    <lineage>
        <taxon>Eukaryota</taxon>
        <taxon>Metazoa</taxon>
        <taxon>Ecdysozoa</taxon>
        <taxon>Arthropoda</taxon>
        <taxon>Hexapoda</taxon>
        <taxon>Insecta</taxon>
        <taxon>Pterygota</taxon>
        <taxon>Neoptera</taxon>
        <taxon>Endopterygota</taxon>
        <taxon>Diptera</taxon>
        <taxon>Nematocera</taxon>
        <taxon>Chironomoidea</taxon>
        <taxon>Chironomidae</taxon>
        <taxon>Clunio</taxon>
    </lineage>
</organism>
<dbReference type="Gene3D" id="2.30.30.1190">
    <property type="match status" value="1"/>
</dbReference>
<keyword evidence="7 12" id="KW-0862">Zinc</keyword>
<keyword evidence="5 12" id="KW-0479">Metal-binding</keyword>
<keyword evidence="11" id="KW-0539">Nucleus</keyword>
<evidence type="ECO:0000256" key="11">
    <source>
        <dbReference type="ARBA" id="ARBA00023242"/>
    </source>
</evidence>
<dbReference type="SMART" id="SM00443">
    <property type="entry name" value="G_patch"/>
    <property type="match status" value="1"/>
</dbReference>
<dbReference type="FunFam" id="3.40.1810.10:FF:000001">
    <property type="entry name" value="Myocyte-specific enhancer factor 2A homolog"/>
    <property type="match status" value="1"/>
</dbReference>
<feature type="compositionally biased region" description="Polar residues" evidence="14">
    <location>
        <begin position="633"/>
        <end position="651"/>
    </location>
</feature>
<dbReference type="Proteomes" id="UP000183832">
    <property type="component" value="Unassembled WGS sequence"/>
</dbReference>
<evidence type="ECO:0000259" key="17">
    <source>
        <dbReference type="PROSITE" id="PS50174"/>
    </source>
</evidence>
<dbReference type="AlphaFoldDB" id="A0A1J1IN47"/>
<feature type="compositionally biased region" description="Low complexity" evidence="14">
    <location>
        <begin position="881"/>
        <end position="894"/>
    </location>
</feature>
<protein>
    <recommendedName>
        <fullName evidence="3">Zinc finger CCCH-type with G patch domain-containing protein</fullName>
    </recommendedName>
</protein>
<evidence type="ECO:0000256" key="7">
    <source>
        <dbReference type="ARBA" id="ARBA00022833"/>
    </source>
</evidence>
<dbReference type="SUPFAM" id="SSF55455">
    <property type="entry name" value="SRF-like"/>
    <property type="match status" value="1"/>
</dbReference>
<dbReference type="Gene3D" id="3.40.1810.10">
    <property type="entry name" value="Transcription factor, MADS-box"/>
    <property type="match status" value="1"/>
</dbReference>
<evidence type="ECO:0000256" key="10">
    <source>
        <dbReference type="ARBA" id="ARBA00023163"/>
    </source>
</evidence>
<feature type="region of interest" description="Disordered" evidence="14">
    <location>
        <begin position="848"/>
        <end position="929"/>
    </location>
</feature>
<dbReference type="GO" id="GO:0000978">
    <property type="term" value="F:RNA polymerase II cis-regulatory region sequence-specific DNA binding"/>
    <property type="evidence" value="ECO:0007669"/>
    <property type="project" value="TreeGrafter"/>
</dbReference>
<dbReference type="EMBL" id="CVRI01000056">
    <property type="protein sequence ID" value="CRL01655.1"/>
    <property type="molecule type" value="Genomic_DNA"/>
</dbReference>
<evidence type="ECO:0000313" key="18">
    <source>
        <dbReference type="EMBL" id="CRL01655.1"/>
    </source>
</evidence>
<dbReference type="PROSITE" id="PS50174">
    <property type="entry name" value="G_PATCH"/>
    <property type="match status" value="1"/>
</dbReference>
<dbReference type="GO" id="GO:0046983">
    <property type="term" value="F:protein dimerization activity"/>
    <property type="evidence" value="ECO:0007669"/>
    <property type="project" value="InterPro"/>
</dbReference>
<feature type="region of interest" description="Disordered" evidence="14">
    <location>
        <begin position="223"/>
        <end position="249"/>
    </location>
</feature>
<evidence type="ECO:0000256" key="12">
    <source>
        <dbReference type="PROSITE-ProRule" id="PRU00723"/>
    </source>
</evidence>
<evidence type="ECO:0000256" key="2">
    <source>
        <dbReference type="ARBA" id="ARBA00004123"/>
    </source>
</evidence>
<dbReference type="PRINTS" id="PR00404">
    <property type="entry name" value="MADSDOMAIN"/>
</dbReference>
<comment type="subcellular location">
    <subcellularLocation>
        <location evidence="2">Nucleus</location>
    </subcellularLocation>
</comment>
<evidence type="ECO:0000256" key="14">
    <source>
        <dbReference type="SAM" id="MobiDB-lite"/>
    </source>
</evidence>
<feature type="compositionally biased region" description="Basic residues" evidence="14">
    <location>
        <begin position="683"/>
        <end position="695"/>
    </location>
</feature>
<dbReference type="InterPro" id="IPR022102">
    <property type="entry name" value="HJURP_C"/>
</dbReference>
<dbReference type="PROSITE" id="PS50103">
    <property type="entry name" value="ZF_C3H1"/>
    <property type="match status" value="1"/>
</dbReference>
<feature type="domain" description="MADS-box" evidence="15">
    <location>
        <begin position="486"/>
        <end position="529"/>
    </location>
</feature>
<feature type="compositionally biased region" description="Basic and acidic residues" evidence="14">
    <location>
        <begin position="547"/>
        <end position="558"/>
    </location>
</feature>
<dbReference type="STRING" id="568069.A0A1J1IN47"/>
<keyword evidence="4" id="KW-0678">Repressor</keyword>
<evidence type="ECO:0000259" key="15">
    <source>
        <dbReference type="PROSITE" id="PS50066"/>
    </source>
</evidence>
<feature type="domain" description="G-patch" evidence="17">
    <location>
        <begin position="268"/>
        <end position="314"/>
    </location>
</feature>
<feature type="compositionally biased region" description="Polar residues" evidence="14">
    <location>
        <begin position="868"/>
        <end position="878"/>
    </location>
</feature>
<dbReference type="GO" id="GO:0045893">
    <property type="term" value="P:positive regulation of DNA-templated transcription"/>
    <property type="evidence" value="ECO:0007669"/>
    <property type="project" value="UniProtKB-ARBA"/>
</dbReference>
<dbReference type="PANTHER" id="PTHR46297">
    <property type="entry name" value="ZINC FINGER CCCH-TYPE WITH G PATCH DOMAIN-CONTAINING PROTEIN"/>
    <property type="match status" value="1"/>
</dbReference>
<dbReference type="InterPro" id="IPR036879">
    <property type="entry name" value="TF_MADSbox_sf"/>
</dbReference>
<evidence type="ECO:0000313" key="19">
    <source>
        <dbReference type="Proteomes" id="UP000183832"/>
    </source>
</evidence>
<feature type="region of interest" description="Disordered" evidence="14">
    <location>
        <begin position="795"/>
        <end position="819"/>
    </location>
</feature>
<dbReference type="GO" id="GO:0008270">
    <property type="term" value="F:zinc ion binding"/>
    <property type="evidence" value="ECO:0007669"/>
    <property type="project" value="UniProtKB-KW"/>
</dbReference>
<keyword evidence="9" id="KW-0238">DNA-binding</keyword>
<proteinExistence type="predicted"/>
<keyword evidence="10" id="KW-0804">Transcription</keyword>
<keyword evidence="8" id="KW-0805">Transcription regulation</keyword>
<dbReference type="InterPro" id="IPR000571">
    <property type="entry name" value="Znf_CCCH"/>
</dbReference>
<feature type="coiled-coil region" evidence="13">
    <location>
        <begin position="417"/>
        <end position="444"/>
    </location>
</feature>
<feature type="zinc finger region" description="C3H1-type" evidence="12">
    <location>
        <begin position="131"/>
        <end position="158"/>
    </location>
</feature>